<dbReference type="Gene3D" id="3.90.400.10">
    <property type="entry name" value="Oligo-1,6-glucosidase, Domain 2"/>
    <property type="match status" value="1"/>
</dbReference>
<evidence type="ECO:0000256" key="2">
    <source>
        <dbReference type="SAM" id="SignalP"/>
    </source>
</evidence>
<comment type="caution">
    <text evidence="4">The sequence shown here is derived from an EMBL/GenBank/DDBJ whole genome shotgun (WGS) entry which is preliminary data.</text>
</comment>
<evidence type="ECO:0000313" key="4">
    <source>
        <dbReference type="EMBL" id="PND36271.1"/>
    </source>
</evidence>
<dbReference type="PANTHER" id="PTHR10357:SF179">
    <property type="entry name" value="NEUTRAL AND BASIC AMINO ACID TRANSPORT PROTEIN RBAT"/>
    <property type="match status" value="1"/>
</dbReference>
<dbReference type="SMART" id="SM00642">
    <property type="entry name" value="Aamy"/>
    <property type="match status" value="1"/>
</dbReference>
<accession>A0A2N8KS37</accession>
<comment type="similarity">
    <text evidence="1">Belongs to the glycosyl hydrolase 13 family.</text>
</comment>
<dbReference type="PANTHER" id="PTHR10357">
    <property type="entry name" value="ALPHA-AMYLASE FAMILY MEMBER"/>
    <property type="match status" value="1"/>
</dbReference>
<evidence type="ECO:0000256" key="1">
    <source>
        <dbReference type="ARBA" id="ARBA00008061"/>
    </source>
</evidence>
<dbReference type="SUPFAM" id="SSF51011">
    <property type="entry name" value="Glycosyl hydrolase domain"/>
    <property type="match status" value="1"/>
</dbReference>
<evidence type="ECO:0000313" key="5">
    <source>
        <dbReference type="Proteomes" id="UP000235916"/>
    </source>
</evidence>
<proteinExistence type="inferred from homology"/>
<reference evidence="4 5" key="1">
    <citation type="submission" date="2018-01" db="EMBL/GenBank/DDBJ databases">
        <title>Draft genome sequence of Paucibacter aquatile CR182 isolated from freshwater of the Nakdong River.</title>
        <authorList>
            <person name="Choi A."/>
            <person name="Chung E.J."/>
        </authorList>
    </citation>
    <scope>NUCLEOTIDE SEQUENCE [LARGE SCALE GENOMIC DNA]</scope>
    <source>
        <strain evidence="4 5">CR182</strain>
    </source>
</reference>
<protein>
    <submittedName>
        <fullName evidence="4">Alpha-amylase</fullName>
    </submittedName>
</protein>
<dbReference type="SUPFAM" id="SSF51445">
    <property type="entry name" value="(Trans)glycosidases"/>
    <property type="match status" value="1"/>
</dbReference>
<feature type="domain" description="Glycosyl hydrolase family 13 catalytic" evidence="3">
    <location>
        <begin position="65"/>
        <end position="458"/>
    </location>
</feature>
<dbReference type="InterPro" id="IPR017853">
    <property type="entry name" value="GH"/>
</dbReference>
<sequence>MKSNSITESESRLAPWRRLLPSLALSAALISGVSLAAPPVDLSPVPARPKASALSPGWEHGAFMEIFVRGYQDSDGDGVGDLRGLIQRLDYLKDLGISGIWLMPITASADHDHGYATTDFRRIEPQYGSLRDFDELIRQAHRRGIGVIIDYVINHASHEHPLFQQALKDRRSPYRDWFVWQDPAPEGWDIWGKNPWTTATKASDGSNLGAYFGTFGPHMPDFNLRHPAVLDYHRSSLRFWLNRGLDGFRLDAVPHLIENNAVDWNDQPESRRLSRELQALIKQYPRRHVVCEATANPQQYASPEVCGSAFAFGLEAQMIKAARGEAAAVGEIARILSQAPSTMANVLANHDIFAGARVWDQLAGDEARYKLAAASYLLAPGTPFIYYGEEIGMAGVSQLPGDEPLRAPMSWTADISGFTSSATPYRPLSPNAASHNAGAQARDPGSLLNFYKAMITLRRQLPSIARGSFIQARAEAQVLSFQRRLGDELSLVLINYGEQAATQAVSGLPAGALLQQAYPKTAAQASLGSDAQGQALLRVPAQSVQVWRLDLPQKGRP</sequence>
<keyword evidence="2" id="KW-0732">Signal</keyword>
<keyword evidence="5" id="KW-1185">Reference proteome</keyword>
<dbReference type="OrthoDB" id="9805159at2"/>
<feature type="signal peptide" evidence="2">
    <location>
        <begin position="1"/>
        <end position="36"/>
    </location>
</feature>
<name>A0A2N8KS37_9BURK</name>
<organism evidence="4 5">
    <name type="scientific">Kinneretia aquatilis</name>
    <dbReference type="NCBI Taxonomy" id="2070761"/>
    <lineage>
        <taxon>Bacteria</taxon>
        <taxon>Pseudomonadati</taxon>
        <taxon>Pseudomonadota</taxon>
        <taxon>Betaproteobacteria</taxon>
        <taxon>Burkholderiales</taxon>
        <taxon>Sphaerotilaceae</taxon>
        <taxon>Roseateles</taxon>
    </lineage>
</organism>
<feature type="chain" id="PRO_5014627438" evidence="2">
    <location>
        <begin position="37"/>
        <end position="557"/>
    </location>
</feature>
<dbReference type="GO" id="GO:0004556">
    <property type="term" value="F:alpha-amylase activity"/>
    <property type="evidence" value="ECO:0007669"/>
    <property type="project" value="TreeGrafter"/>
</dbReference>
<dbReference type="Gene3D" id="3.20.20.80">
    <property type="entry name" value="Glycosidases"/>
    <property type="match status" value="1"/>
</dbReference>
<evidence type="ECO:0000259" key="3">
    <source>
        <dbReference type="SMART" id="SM00642"/>
    </source>
</evidence>
<dbReference type="Pfam" id="PF00128">
    <property type="entry name" value="Alpha-amylase"/>
    <property type="match status" value="1"/>
</dbReference>
<dbReference type="Proteomes" id="UP000235916">
    <property type="component" value="Unassembled WGS sequence"/>
</dbReference>
<dbReference type="AlphaFoldDB" id="A0A2N8KS37"/>
<gene>
    <name evidence="4" type="ORF">C1O66_21430</name>
</gene>
<dbReference type="GO" id="GO:0009313">
    <property type="term" value="P:oligosaccharide catabolic process"/>
    <property type="evidence" value="ECO:0007669"/>
    <property type="project" value="TreeGrafter"/>
</dbReference>
<dbReference type="CDD" id="cd11316">
    <property type="entry name" value="AmyAc_bac2_AmyA"/>
    <property type="match status" value="1"/>
</dbReference>
<dbReference type="InterPro" id="IPR045857">
    <property type="entry name" value="O16G_dom_2"/>
</dbReference>
<dbReference type="InterPro" id="IPR006047">
    <property type="entry name" value="GH13_cat_dom"/>
</dbReference>
<dbReference type="EMBL" id="POSP01000004">
    <property type="protein sequence ID" value="PND36271.1"/>
    <property type="molecule type" value="Genomic_DNA"/>
</dbReference>